<dbReference type="Gene3D" id="1.20.1280.50">
    <property type="match status" value="1"/>
</dbReference>
<dbReference type="InterPro" id="IPR001810">
    <property type="entry name" value="F-box_dom"/>
</dbReference>
<dbReference type="Pfam" id="PF12937">
    <property type="entry name" value="F-box-like"/>
    <property type="match status" value="1"/>
</dbReference>
<evidence type="ECO:0000313" key="2">
    <source>
        <dbReference type="EMBL" id="KAF9582436.1"/>
    </source>
</evidence>
<evidence type="ECO:0000259" key="1">
    <source>
        <dbReference type="PROSITE" id="PS50181"/>
    </source>
</evidence>
<dbReference type="OrthoDB" id="2404831at2759"/>
<feature type="domain" description="F-box" evidence="1">
    <location>
        <begin position="17"/>
        <end position="63"/>
    </location>
</feature>
<keyword evidence="3" id="KW-1185">Reference proteome</keyword>
<reference evidence="2" key="1">
    <citation type="journal article" date="2020" name="Fungal Divers.">
        <title>Resolving the Mortierellaceae phylogeny through synthesis of multi-gene phylogenetics and phylogenomics.</title>
        <authorList>
            <person name="Vandepol N."/>
            <person name="Liber J."/>
            <person name="Desiro A."/>
            <person name="Na H."/>
            <person name="Kennedy M."/>
            <person name="Barry K."/>
            <person name="Grigoriev I.V."/>
            <person name="Miller A.N."/>
            <person name="O'Donnell K."/>
            <person name="Stajich J.E."/>
            <person name="Bonito G."/>
        </authorList>
    </citation>
    <scope>NUCLEOTIDE SEQUENCE</scope>
    <source>
        <strain evidence="2">KOD1015</strain>
    </source>
</reference>
<dbReference type="AlphaFoldDB" id="A0A9P6FWG9"/>
<gene>
    <name evidence="2" type="ORF">BGW38_000215</name>
</gene>
<proteinExistence type="predicted"/>
<dbReference type="InterPro" id="IPR036047">
    <property type="entry name" value="F-box-like_dom_sf"/>
</dbReference>
<evidence type="ECO:0000313" key="3">
    <source>
        <dbReference type="Proteomes" id="UP000780801"/>
    </source>
</evidence>
<protein>
    <recommendedName>
        <fullName evidence="1">F-box domain-containing protein</fullName>
    </recommendedName>
</protein>
<name>A0A9P6FWG9_9FUNG</name>
<comment type="caution">
    <text evidence="2">The sequence shown here is derived from an EMBL/GenBank/DDBJ whole genome shotgun (WGS) entry which is preliminary data.</text>
</comment>
<feature type="non-terminal residue" evidence="2">
    <location>
        <position position="96"/>
    </location>
</feature>
<accession>A0A9P6FWG9</accession>
<dbReference type="SUPFAM" id="SSF81383">
    <property type="entry name" value="F-box domain"/>
    <property type="match status" value="1"/>
</dbReference>
<sequence>MIKGTLNFGTSEPKISKRFQGRYPADIWVQIFRYLYLSQLSKVSMTCKAFNSVVSSLDVWSTMFATACGPKAHLRALAGIPKSKSYMIFMCSSSLH</sequence>
<dbReference type="PROSITE" id="PS50181">
    <property type="entry name" value="FBOX"/>
    <property type="match status" value="1"/>
</dbReference>
<dbReference type="Proteomes" id="UP000780801">
    <property type="component" value="Unassembled WGS sequence"/>
</dbReference>
<organism evidence="2 3">
    <name type="scientific">Lunasporangiospora selenospora</name>
    <dbReference type="NCBI Taxonomy" id="979761"/>
    <lineage>
        <taxon>Eukaryota</taxon>
        <taxon>Fungi</taxon>
        <taxon>Fungi incertae sedis</taxon>
        <taxon>Mucoromycota</taxon>
        <taxon>Mortierellomycotina</taxon>
        <taxon>Mortierellomycetes</taxon>
        <taxon>Mortierellales</taxon>
        <taxon>Mortierellaceae</taxon>
        <taxon>Lunasporangiospora</taxon>
    </lineage>
</organism>
<dbReference type="EMBL" id="JAABOA010001052">
    <property type="protein sequence ID" value="KAF9582436.1"/>
    <property type="molecule type" value="Genomic_DNA"/>
</dbReference>